<dbReference type="CDD" id="cd04301">
    <property type="entry name" value="NAT_SF"/>
    <property type="match status" value="1"/>
</dbReference>
<comment type="caution">
    <text evidence="13">The sequence shown here is derived from an EMBL/GenBank/DDBJ whole genome shotgun (WGS) entry which is preliminary data.</text>
</comment>
<dbReference type="EC" id="2.3.1.48" evidence="1"/>
<organism evidence="13 14">
    <name type="scientific">Thalassiosira oceanica</name>
    <name type="common">Marine diatom</name>
    <dbReference type="NCBI Taxonomy" id="159749"/>
    <lineage>
        <taxon>Eukaryota</taxon>
        <taxon>Sar</taxon>
        <taxon>Stramenopiles</taxon>
        <taxon>Ochrophyta</taxon>
        <taxon>Bacillariophyta</taxon>
        <taxon>Coscinodiscophyceae</taxon>
        <taxon>Thalassiosirophycidae</taxon>
        <taxon>Thalassiosirales</taxon>
        <taxon>Thalassiosiraceae</taxon>
        <taxon>Thalassiosira</taxon>
    </lineage>
</organism>
<evidence type="ECO:0000256" key="5">
    <source>
        <dbReference type="ARBA" id="ARBA00023315"/>
    </source>
</evidence>
<keyword evidence="5" id="KW-0012">Acyltransferase</keyword>
<dbReference type="OrthoDB" id="47374at2759"/>
<dbReference type="InterPro" id="IPR000182">
    <property type="entry name" value="GNAT_dom"/>
</dbReference>
<evidence type="ECO:0000256" key="8">
    <source>
        <dbReference type="ARBA" id="ARBA00026144"/>
    </source>
</evidence>
<feature type="compositionally biased region" description="Polar residues" evidence="11">
    <location>
        <begin position="155"/>
        <end position="167"/>
    </location>
</feature>
<sequence length="318" mass="36042">MDGSRQSNQAHPADDDNDVKVSRGMIYFRTIMMSDRDAIQGLHESWFPVDYKPSFFDSLCSGDPIMTGQSSRSPLFNCVACFRELTDKEFNGRKRRSEEKVNSFWSTSQGTREESDEDDFILWEQPSVPSKQYNGRYRTTAFGGNGSKQSGEDSMANNGNTTMASAHNDNERKRIESFYKNEFRFSGIDESLNCQDDSHYNEATGEQIIGCIVGTFVSSTYPSKKHISTLDEEVPSRDETCRLLVPDGYENRYSQMFYIMTLGTSREFRRIGLGSLLVKRVIDLVQRTHDCGALYLHVITYNKTGIFMAIGAIGHLIA</sequence>
<dbReference type="GO" id="GO:0007059">
    <property type="term" value="P:chromosome segregation"/>
    <property type="evidence" value="ECO:0007669"/>
    <property type="project" value="UniProtKB-KW"/>
</dbReference>
<keyword evidence="14" id="KW-1185">Reference proteome</keyword>
<dbReference type="SUPFAM" id="SSF55729">
    <property type="entry name" value="Acyl-CoA N-acyltransferases (Nat)"/>
    <property type="match status" value="1"/>
</dbReference>
<keyword evidence="4" id="KW-0156">Chromatin regulator</keyword>
<comment type="similarity">
    <text evidence="6">Belongs to the acetyltransferase family. NAA60 subfamily.</text>
</comment>
<evidence type="ECO:0000313" key="14">
    <source>
        <dbReference type="Proteomes" id="UP000266841"/>
    </source>
</evidence>
<accession>K0RVH6</accession>
<dbReference type="InterPro" id="IPR045141">
    <property type="entry name" value="NAA60-like"/>
</dbReference>
<dbReference type="AlphaFoldDB" id="K0RVH6"/>
<evidence type="ECO:0000256" key="6">
    <source>
        <dbReference type="ARBA" id="ARBA00025774"/>
    </source>
</evidence>
<keyword evidence="3" id="KW-0159">Chromosome partition</keyword>
<feature type="region of interest" description="Disordered" evidence="11">
    <location>
        <begin position="134"/>
        <end position="169"/>
    </location>
</feature>
<reference evidence="13 14" key="1">
    <citation type="journal article" date="2012" name="Genome Biol.">
        <title>Genome and low-iron response of an oceanic diatom adapted to chronic iron limitation.</title>
        <authorList>
            <person name="Lommer M."/>
            <person name="Specht M."/>
            <person name="Roy A.S."/>
            <person name="Kraemer L."/>
            <person name="Andreson R."/>
            <person name="Gutowska M.A."/>
            <person name="Wolf J."/>
            <person name="Bergner S.V."/>
            <person name="Schilhabel M.B."/>
            <person name="Klostermeier U.C."/>
            <person name="Beiko R.G."/>
            <person name="Rosenstiel P."/>
            <person name="Hippler M."/>
            <person name="Laroche J."/>
        </authorList>
    </citation>
    <scope>NUCLEOTIDE SEQUENCE [LARGE SCALE GENOMIC DNA]</scope>
    <source>
        <strain evidence="13 14">CCMP1005</strain>
    </source>
</reference>
<dbReference type="PANTHER" id="PTHR14744">
    <property type="entry name" value="N-ALPHA-ACETYLTRANSFERASE 60"/>
    <property type="match status" value="1"/>
</dbReference>
<evidence type="ECO:0000259" key="12">
    <source>
        <dbReference type="Pfam" id="PF00583"/>
    </source>
</evidence>
<name>K0RVH6_THAOC</name>
<evidence type="ECO:0000256" key="10">
    <source>
        <dbReference type="ARBA" id="ARBA00048848"/>
    </source>
</evidence>
<dbReference type="Gene3D" id="3.40.630.30">
    <property type="match status" value="1"/>
</dbReference>
<evidence type="ECO:0000256" key="9">
    <source>
        <dbReference type="ARBA" id="ARBA00048017"/>
    </source>
</evidence>
<evidence type="ECO:0000256" key="7">
    <source>
        <dbReference type="ARBA" id="ARBA00026111"/>
    </source>
</evidence>
<dbReference type="Pfam" id="PF00583">
    <property type="entry name" value="Acetyltransf_1"/>
    <property type="match status" value="1"/>
</dbReference>
<proteinExistence type="inferred from homology"/>
<evidence type="ECO:0000256" key="1">
    <source>
        <dbReference type="ARBA" id="ARBA00013184"/>
    </source>
</evidence>
<evidence type="ECO:0000256" key="4">
    <source>
        <dbReference type="ARBA" id="ARBA00022853"/>
    </source>
</evidence>
<evidence type="ECO:0000256" key="3">
    <source>
        <dbReference type="ARBA" id="ARBA00022829"/>
    </source>
</evidence>
<gene>
    <name evidence="13" type="ORF">THAOC_22110</name>
</gene>
<dbReference type="eggNOG" id="KOG3138">
    <property type="taxonomic scope" value="Eukaryota"/>
</dbReference>
<dbReference type="GO" id="GO:0004402">
    <property type="term" value="F:histone acetyltransferase activity"/>
    <property type="evidence" value="ECO:0007669"/>
    <property type="project" value="TreeGrafter"/>
</dbReference>
<evidence type="ECO:0000313" key="13">
    <source>
        <dbReference type="EMBL" id="EJK57813.1"/>
    </source>
</evidence>
<protein>
    <recommendedName>
        <fullName evidence="8">N-alpha-acetyltransferase 60</fullName>
        <ecNumber evidence="7">2.3.1.259</ecNumber>
        <ecNumber evidence="1">2.3.1.48</ecNumber>
    </recommendedName>
</protein>
<dbReference type="GO" id="GO:0000139">
    <property type="term" value="C:Golgi membrane"/>
    <property type="evidence" value="ECO:0007669"/>
    <property type="project" value="TreeGrafter"/>
</dbReference>
<evidence type="ECO:0000256" key="11">
    <source>
        <dbReference type="SAM" id="MobiDB-lite"/>
    </source>
</evidence>
<comment type="catalytic activity">
    <reaction evidence="10">
        <text>N-terminal L-methionyl-[transmembrane protein] + acetyl-CoA = N-terminal N(alpha)-acetyl-L-methionyl-[transmembrane protein] + CoA + H(+)</text>
        <dbReference type="Rhea" id="RHEA:50604"/>
        <dbReference type="Rhea" id="RHEA-COMP:12745"/>
        <dbReference type="Rhea" id="RHEA-COMP:12746"/>
        <dbReference type="ChEBI" id="CHEBI:15378"/>
        <dbReference type="ChEBI" id="CHEBI:57287"/>
        <dbReference type="ChEBI" id="CHEBI:57288"/>
        <dbReference type="ChEBI" id="CHEBI:64731"/>
        <dbReference type="ChEBI" id="CHEBI:133414"/>
        <dbReference type="EC" id="2.3.1.259"/>
    </reaction>
</comment>
<comment type="catalytic activity">
    <reaction evidence="9">
        <text>L-lysyl-[protein] + acetyl-CoA = N(6)-acetyl-L-lysyl-[protein] + CoA + H(+)</text>
        <dbReference type="Rhea" id="RHEA:45948"/>
        <dbReference type="Rhea" id="RHEA-COMP:9752"/>
        <dbReference type="Rhea" id="RHEA-COMP:10731"/>
        <dbReference type="ChEBI" id="CHEBI:15378"/>
        <dbReference type="ChEBI" id="CHEBI:29969"/>
        <dbReference type="ChEBI" id="CHEBI:57287"/>
        <dbReference type="ChEBI" id="CHEBI:57288"/>
        <dbReference type="ChEBI" id="CHEBI:61930"/>
        <dbReference type="EC" id="2.3.1.48"/>
    </reaction>
</comment>
<dbReference type="EC" id="2.3.1.259" evidence="7"/>
<dbReference type="InterPro" id="IPR016181">
    <property type="entry name" value="Acyl_CoA_acyltransferase"/>
</dbReference>
<evidence type="ECO:0000256" key="2">
    <source>
        <dbReference type="ARBA" id="ARBA00022679"/>
    </source>
</evidence>
<dbReference type="Proteomes" id="UP000266841">
    <property type="component" value="Unassembled WGS sequence"/>
</dbReference>
<keyword evidence="2" id="KW-0808">Transferase</keyword>
<dbReference type="EMBL" id="AGNL01026974">
    <property type="protein sequence ID" value="EJK57813.1"/>
    <property type="molecule type" value="Genomic_DNA"/>
</dbReference>
<feature type="domain" description="N-acetyltransferase" evidence="12">
    <location>
        <begin position="199"/>
        <end position="303"/>
    </location>
</feature>
<dbReference type="GO" id="GO:0120518">
    <property type="term" value="F:protein N-terminal-methionine acetyltransferase activity"/>
    <property type="evidence" value="ECO:0007669"/>
    <property type="project" value="UniProtKB-EC"/>
</dbReference>
<dbReference type="PANTHER" id="PTHR14744:SF15">
    <property type="entry name" value="N-ALPHA-ACETYLTRANSFERASE 60"/>
    <property type="match status" value="1"/>
</dbReference>